<keyword evidence="3" id="KW-1185">Reference proteome</keyword>
<dbReference type="InterPro" id="IPR012338">
    <property type="entry name" value="Beta-lactam/transpept-like"/>
</dbReference>
<evidence type="ECO:0000313" key="2">
    <source>
        <dbReference type="EMBL" id="GIG87010.1"/>
    </source>
</evidence>
<dbReference type="EMBL" id="BONW01000008">
    <property type="protein sequence ID" value="GIG87010.1"/>
    <property type="molecule type" value="Genomic_DNA"/>
</dbReference>
<dbReference type="PANTHER" id="PTHR43319">
    <property type="entry name" value="BETA-LACTAMASE-RELATED"/>
    <property type="match status" value="1"/>
</dbReference>
<dbReference type="Pfam" id="PF00144">
    <property type="entry name" value="Beta-lactamase"/>
    <property type="match status" value="1"/>
</dbReference>
<gene>
    <name evidence="2" type="ORF">Pen02_19460</name>
</gene>
<dbReference type="InterPro" id="IPR001466">
    <property type="entry name" value="Beta-lactam-related"/>
</dbReference>
<evidence type="ECO:0000259" key="1">
    <source>
        <dbReference type="Pfam" id="PF00144"/>
    </source>
</evidence>
<proteinExistence type="predicted"/>
<dbReference type="RefSeq" id="WP_203865603.1">
    <property type="nucleotide sequence ID" value="NZ_BONW01000008.1"/>
</dbReference>
<dbReference type="Proteomes" id="UP000646749">
    <property type="component" value="Unassembled WGS sequence"/>
</dbReference>
<organism evidence="2 3">
    <name type="scientific">Plantactinospora endophytica</name>
    <dbReference type="NCBI Taxonomy" id="673535"/>
    <lineage>
        <taxon>Bacteria</taxon>
        <taxon>Bacillati</taxon>
        <taxon>Actinomycetota</taxon>
        <taxon>Actinomycetes</taxon>
        <taxon>Micromonosporales</taxon>
        <taxon>Micromonosporaceae</taxon>
        <taxon>Plantactinospora</taxon>
    </lineage>
</organism>
<feature type="domain" description="Beta-lactamase-related" evidence="1">
    <location>
        <begin position="9"/>
        <end position="364"/>
    </location>
</feature>
<sequence length="379" mass="39688">MEQLQKQVQDVADQLVESGAERGLQVAVYRHGAPLVDVVAGVADATTGRPVTPDTLFHVTSTGKGVTATVLHVLVEQGLLDYDTPIARLWPEFGAHGKDGVTVRHALTHTAGVPALPVDTTAADVCDWDRMCAVVAGATPWWEPGTKTGYHPQSFGWLLGEVVRRVTGEPVSRVLRDRVAGPLGMADELFFGVPVRARDRVAKLEDPAGAPELTPEAMAAMAEQVPFFRIVDGWTAAPPAALPTAAYCNRPDVLGADIPAGAVLTARAIARMYAALLAEVDGVRLVSAARLSEVTRPAVSGTDEITSFPVTRGLGYDIGFPGPLDSPTLFGMAGSGGTAAYADTRTGIVVAVAKNRVTAGDYGSFHRIAEVVAAALPAD</sequence>
<protein>
    <submittedName>
        <fullName evidence="2">Esterase</fullName>
    </submittedName>
</protein>
<dbReference type="InterPro" id="IPR052907">
    <property type="entry name" value="Beta-lactamase/esterase"/>
</dbReference>
<reference evidence="2 3" key="1">
    <citation type="submission" date="2021-01" db="EMBL/GenBank/DDBJ databases">
        <title>Whole genome shotgun sequence of Plantactinospora endophytica NBRC 110450.</title>
        <authorList>
            <person name="Komaki H."/>
            <person name="Tamura T."/>
        </authorList>
    </citation>
    <scope>NUCLEOTIDE SEQUENCE [LARGE SCALE GENOMIC DNA]</scope>
    <source>
        <strain evidence="2 3">NBRC 110450</strain>
    </source>
</reference>
<name>A0ABQ4DX36_9ACTN</name>
<dbReference type="Gene3D" id="3.40.710.10">
    <property type="entry name" value="DD-peptidase/beta-lactamase superfamily"/>
    <property type="match status" value="1"/>
</dbReference>
<dbReference type="SUPFAM" id="SSF56601">
    <property type="entry name" value="beta-lactamase/transpeptidase-like"/>
    <property type="match status" value="1"/>
</dbReference>
<accession>A0ABQ4DX36</accession>
<dbReference type="PANTHER" id="PTHR43319:SF3">
    <property type="entry name" value="BETA-LACTAMASE-RELATED DOMAIN-CONTAINING PROTEIN"/>
    <property type="match status" value="1"/>
</dbReference>
<evidence type="ECO:0000313" key="3">
    <source>
        <dbReference type="Proteomes" id="UP000646749"/>
    </source>
</evidence>
<comment type="caution">
    <text evidence="2">The sequence shown here is derived from an EMBL/GenBank/DDBJ whole genome shotgun (WGS) entry which is preliminary data.</text>
</comment>